<evidence type="ECO:0008006" key="3">
    <source>
        <dbReference type="Google" id="ProtNLM"/>
    </source>
</evidence>
<name>A0AAV5NF64_9PROT</name>
<evidence type="ECO:0000313" key="2">
    <source>
        <dbReference type="Proteomes" id="UP001156614"/>
    </source>
</evidence>
<dbReference type="AlphaFoldDB" id="A0AAV5NF64"/>
<protein>
    <recommendedName>
        <fullName evidence="3">Transposase</fullName>
    </recommendedName>
</protein>
<accession>A0AAV5NF64</accession>
<organism evidence="1 2">
    <name type="scientific">Gluconobacter cerinus</name>
    <dbReference type="NCBI Taxonomy" id="38307"/>
    <lineage>
        <taxon>Bacteria</taxon>
        <taxon>Pseudomonadati</taxon>
        <taxon>Pseudomonadota</taxon>
        <taxon>Alphaproteobacteria</taxon>
        <taxon>Acetobacterales</taxon>
        <taxon>Acetobacteraceae</taxon>
        <taxon>Gluconobacter</taxon>
    </lineage>
</organism>
<dbReference type="Proteomes" id="UP001156614">
    <property type="component" value="Unassembled WGS sequence"/>
</dbReference>
<keyword evidence="2" id="KW-1185">Reference proteome</keyword>
<comment type="caution">
    <text evidence="1">The sequence shown here is derived from an EMBL/GenBank/DDBJ whole genome shotgun (WGS) entry which is preliminary data.</text>
</comment>
<gene>
    <name evidence="1" type="ORF">GCM10007867_18380</name>
</gene>
<proteinExistence type="predicted"/>
<evidence type="ECO:0000313" key="1">
    <source>
        <dbReference type="EMBL" id="GLQ62993.1"/>
    </source>
</evidence>
<reference evidence="2" key="1">
    <citation type="journal article" date="2019" name="Int. J. Syst. Evol. Microbiol.">
        <title>The Global Catalogue of Microorganisms (GCM) 10K type strain sequencing project: providing services to taxonomists for standard genome sequencing and annotation.</title>
        <authorList>
            <consortium name="The Broad Institute Genomics Platform"/>
            <consortium name="The Broad Institute Genome Sequencing Center for Infectious Disease"/>
            <person name="Wu L."/>
            <person name="Ma J."/>
        </authorList>
    </citation>
    <scope>NUCLEOTIDE SEQUENCE [LARGE SCALE GENOMIC DNA]</scope>
    <source>
        <strain evidence="2">NBRC 3267</strain>
    </source>
</reference>
<sequence length="80" mass="9068">MKRVWVQHQGEGSVWFAGVVVTTLKPAIWAGEHHFRHEYSRSMSGRITALPSGGRLYIELKARISTKIDSGLRFLQLCTI</sequence>
<dbReference type="EMBL" id="BSNU01000003">
    <property type="protein sequence ID" value="GLQ62993.1"/>
    <property type="molecule type" value="Genomic_DNA"/>
</dbReference>